<accession>A0AAD5UL18</accession>
<proteinExistence type="inferred from homology"/>
<dbReference type="Proteomes" id="UP001210925">
    <property type="component" value="Unassembled WGS sequence"/>
</dbReference>
<dbReference type="PANTHER" id="PTHR13710">
    <property type="entry name" value="DNA HELICASE RECQ FAMILY MEMBER"/>
    <property type="match status" value="1"/>
</dbReference>
<dbReference type="PANTHER" id="PTHR13710:SF108">
    <property type="entry name" value="ATP-DEPENDENT DNA HELICASE Q4"/>
    <property type="match status" value="1"/>
</dbReference>
<evidence type="ECO:0000256" key="2">
    <source>
        <dbReference type="ARBA" id="ARBA00022741"/>
    </source>
</evidence>
<gene>
    <name evidence="8" type="ORF">HK103_004316</name>
</gene>
<reference evidence="8" key="1">
    <citation type="submission" date="2020-05" db="EMBL/GenBank/DDBJ databases">
        <title>Phylogenomic resolution of chytrid fungi.</title>
        <authorList>
            <person name="Stajich J.E."/>
            <person name="Amses K."/>
            <person name="Simmons R."/>
            <person name="Seto K."/>
            <person name="Myers J."/>
            <person name="Bonds A."/>
            <person name="Quandt C.A."/>
            <person name="Barry K."/>
            <person name="Liu P."/>
            <person name="Grigoriev I."/>
            <person name="Longcore J.E."/>
            <person name="James T.Y."/>
        </authorList>
    </citation>
    <scope>NUCLEOTIDE SEQUENCE</scope>
    <source>
        <strain evidence="8">PLAUS21</strain>
    </source>
</reference>
<name>A0AAD5UL18_9FUNG</name>
<evidence type="ECO:0000259" key="7">
    <source>
        <dbReference type="PROSITE" id="PS51194"/>
    </source>
</evidence>
<dbReference type="GO" id="GO:0005694">
    <property type="term" value="C:chromosome"/>
    <property type="evidence" value="ECO:0007669"/>
    <property type="project" value="TreeGrafter"/>
</dbReference>
<dbReference type="InterPro" id="IPR001650">
    <property type="entry name" value="Helicase_C-like"/>
</dbReference>
<feature type="region of interest" description="Disordered" evidence="6">
    <location>
        <begin position="310"/>
        <end position="362"/>
    </location>
</feature>
<dbReference type="GO" id="GO:0003676">
    <property type="term" value="F:nucleic acid binding"/>
    <property type="evidence" value="ECO:0007669"/>
    <property type="project" value="InterPro"/>
</dbReference>
<dbReference type="Gene3D" id="3.40.50.300">
    <property type="entry name" value="P-loop containing nucleotide triphosphate hydrolases"/>
    <property type="match status" value="2"/>
</dbReference>
<keyword evidence="3" id="KW-0067">ATP-binding</keyword>
<dbReference type="SUPFAM" id="SSF52540">
    <property type="entry name" value="P-loop containing nucleoside triphosphate hydrolases"/>
    <property type="match status" value="1"/>
</dbReference>
<dbReference type="PROSITE" id="PS51194">
    <property type="entry name" value="HELICASE_CTER"/>
    <property type="match status" value="1"/>
</dbReference>
<dbReference type="GO" id="GO:0005524">
    <property type="term" value="F:ATP binding"/>
    <property type="evidence" value="ECO:0007669"/>
    <property type="project" value="UniProtKB-KW"/>
</dbReference>
<dbReference type="AlphaFoldDB" id="A0AAD5UL18"/>
<dbReference type="GO" id="GO:0000724">
    <property type="term" value="P:double-strand break repair via homologous recombination"/>
    <property type="evidence" value="ECO:0007669"/>
    <property type="project" value="TreeGrafter"/>
</dbReference>
<dbReference type="GO" id="GO:0009378">
    <property type="term" value="F:four-way junction helicase activity"/>
    <property type="evidence" value="ECO:0007669"/>
    <property type="project" value="TreeGrafter"/>
</dbReference>
<dbReference type="Gene3D" id="1.10.10.1460">
    <property type="match status" value="1"/>
</dbReference>
<dbReference type="SMART" id="SM00490">
    <property type="entry name" value="HELICc"/>
    <property type="match status" value="1"/>
</dbReference>
<comment type="similarity">
    <text evidence="1">Belongs to the helicase family. RecQ subfamily.</text>
</comment>
<dbReference type="GO" id="GO:0043138">
    <property type="term" value="F:3'-5' DNA helicase activity"/>
    <property type="evidence" value="ECO:0007669"/>
    <property type="project" value="UniProtKB-EC"/>
</dbReference>
<dbReference type="InterPro" id="IPR011545">
    <property type="entry name" value="DEAD/DEAH_box_helicase_dom"/>
</dbReference>
<feature type="domain" description="Helicase C-terminal" evidence="7">
    <location>
        <begin position="488"/>
        <end position="639"/>
    </location>
</feature>
<evidence type="ECO:0000256" key="5">
    <source>
        <dbReference type="ARBA" id="ARBA00034808"/>
    </source>
</evidence>
<protein>
    <recommendedName>
        <fullName evidence="5">DNA 3'-5' helicase</fullName>
        <ecNumber evidence="5">5.6.2.4</ecNumber>
    </recommendedName>
</protein>
<feature type="compositionally biased region" description="Polar residues" evidence="6">
    <location>
        <begin position="334"/>
        <end position="351"/>
    </location>
</feature>
<evidence type="ECO:0000256" key="1">
    <source>
        <dbReference type="ARBA" id="ARBA00005446"/>
    </source>
</evidence>
<comment type="caution">
    <text evidence="8">The sequence shown here is derived from an EMBL/GenBank/DDBJ whole genome shotgun (WGS) entry which is preliminary data.</text>
</comment>
<organism evidence="8 9">
    <name type="scientific">Boothiomyces macroporosus</name>
    <dbReference type="NCBI Taxonomy" id="261099"/>
    <lineage>
        <taxon>Eukaryota</taxon>
        <taxon>Fungi</taxon>
        <taxon>Fungi incertae sedis</taxon>
        <taxon>Chytridiomycota</taxon>
        <taxon>Chytridiomycota incertae sedis</taxon>
        <taxon>Chytridiomycetes</taxon>
        <taxon>Rhizophydiales</taxon>
        <taxon>Terramycetaceae</taxon>
        <taxon>Boothiomyces</taxon>
    </lineage>
</organism>
<evidence type="ECO:0000256" key="6">
    <source>
        <dbReference type="SAM" id="MobiDB-lite"/>
    </source>
</evidence>
<keyword evidence="2" id="KW-0547">Nucleotide-binding</keyword>
<evidence type="ECO:0000313" key="8">
    <source>
        <dbReference type="EMBL" id="KAJ3257689.1"/>
    </source>
</evidence>
<dbReference type="EMBL" id="JADGKB010000035">
    <property type="protein sequence ID" value="KAJ3257689.1"/>
    <property type="molecule type" value="Genomic_DNA"/>
</dbReference>
<comment type="catalytic activity">
    <reaction evidence="4">
        <text>Couples ATP hydrolysis with the unwinding of duplex DNA by translocating in the 3'-5' direction.</text>
        <dbReference type="EC" id="5.6.2.4"/>
    </reaction>
</comment>
<evidence type="ECO:0000313" key="9">
    <source>
        <dbReference type="Proteomes" id="UP001210925"/>
    </source>
</evidence>
<keyword evidence="9" id="KW-1185">Reference proteome</keyword>
<dbReference type="InterPro" id="IPR027417">
    <property type="entry name" value="P-loop_NTPase"/>
</dbReference>
<dbReference type="GO" id="GO:0005634">
    <property type="term" value="C:nucleus"/>
    <property type="evidence" value="ECO:0007669"/>
    <property type="project" value="TreeGrafter"/>
</dbReference>
<evidence type="ECO:0000256" key="3">
    <source>
        <dbReference type="ARBA" id="ARBA00022840"/>
    </source>
</evidence>
<dbReference type="Pfam" id="PF00271">
    <property type="entry name" value="Helicase_C"/>
    <property type="match status" value="1"/>
</dbReference>
<evidence type="ECO:0000256" key="4">
    <source>
        <dbReference type="ARBA" id="ARBA00034617"/>
    </source>
</evidence>
<dbReference type="GO" id="GO:0005737">
    <property type="term" value="C:cytoplasm"/>
    <property type="evidence" value="ECO:0007669"/>
    <property type="project" value="TreeGrafter"/>
</dbReference>
<sequence>MESLKRKLKDWEDRFYIKYNRPATREDIKNYPKVEQVYQQLKSLKKEKELILQPSPFKKKSGGLLKTLSSSNVTGKSCSFTDRLLAAKSEEKENQSGNQVNKHKVEIEQDNNSGVSDSIVIKRFLESGKRSWTMPKPKLERKPSLFNFKKTSSVLLDNPLVSSTSMEKLKEPQTKVVESVLQEPDRMLVQDPISVDTKEEIHFDFKVVRPNKNIASKTFKRHSSYSFTQLPSNYKDFLTKEEESRLAHIIDTVAGKINENRKDAVVDSSTPKEDSEVETEEILEPETVHTFSDVADEPETVSASVDPEVITRKKRKSTTDDPAKRTKTKVETGNFRSMNLKSKGKGTTVQKGNKFKKQSKLQSYNYQRSKKDSILDGYEEEYQEIEEVETNSTLELNCEFTVPDETERTTNVNGTIVDLHIVLKSLTNNDSFKNGQKETIEKILLNHSSLLVLPTGGGKSLCYQIPAFIFKNIFPGSLALVISPTISLMQDQLKCLPPGLRGACFNSWEKADSLAQYLRIRNFDAESYHAGRTIQDRQATQARFMRGKVPIIIATVAFGLGINKSDVDAIIHYSLPKTLENYVQEIGRAGRNGSAATCHLFLSREDYIKHRSFSFSDSVNSTNLNNFLIYLYQSKKELFSVFVQECEKKFDMKETVISTILSYIQLSNPDDLVFNPSIDGVYTLYFTNKFTLEQMVQEYPEFERLPEVSYKSKGGIEFEIAQIGNNHKDLASVLWSLQARKLIRFKGDKKIFQVELKKNVKNVQEHATKLIESIYPKLMHIQESRIAKLDLAYDCFNQVASEKEGQALMNQKLADYFSTSAHVSEGITDPVLSEKHKIMELNIEISIKQFVKEHLDQIDSGICHLK</sequence>
<feature type="compositionally biased region" description="Basic and acidic residues" evidence="6">
    <location>
        <begin position="317"/>
        <end position="330"/>
    </location>
</feature>
<dbReference type="EC" id="5.6.2.4" evidence="5"/>
<dbReference type="Pfam" id="PF00270">
    <property type="entry name" value="DEAD"/>
    <property type="match status" value="1"/>
</dbReference>